<keyword evidence="2" id="KW-1185">Reference proteome</keyword>
<evidence type="ECO:0000313" key="2">
    <source>
        <dbReference type="Proteomes" id="UP000789920"/>
    </source>
</evidence>
<feature type="non-terminal residue" evidence="1">
    <location>
        <position position="1"/>
    </location>
</feature>
<dbReference type="Proteomes" id="UP000789920">
    <property type="component" value="Unassembled WGS sequence"/>
</dbReference>
<proteinExistence type="predicted"/>
<feature type="non-terminal residue" evidence="1">
    <location>
        <position position="188"/>
    </location>
</feature>
<sequence>GEDINEKKLNIKEAVDYLADTWKNKKTGILPITTEDNRINAIQIQQEILTSEREDTNQMVEDICISHDDSYATSVANSLNEYFYDLEENILTEDILNEIDIINLINAEIYSKNNNLNDPDDSEEEPVLVSLNDAEKSLRTWISFFEQQEKEEFKTEDIYIFKKYHKMVQRLEFQSKKQVAITNFFVHE</sequence>
<comment type="caution">
    <text evidence="1">The sequence shown here is derived from an EMBL/GenBank/DDBJ whole genome shotgun (WGS) entry which is preliminary data.</text>
</comment>
<gene>
    <name evidence="1" type="ORF">RPERSI_LOCUS17394</name>
</gene>
<dbReference type="EMBL" id="CAJVQC010044523">
    <property type="protein sequence ID" value="CAG8779703.1"/>
    <property type="molecule type" value="Genomic_DNA"/>
</dbReference>
<accession>A0ACA9R6Q3</accession>
<reference evidence="1" key="1">
    <citation type="submission" date="2021-06" db="EMBL/GenBank/DDBJ databases">
        <authorList>
            <person name="Kallberg Y."/>
            <person name="Tangrot J."/>
            <person name="Rosling A."/>
        </authorList>
    </citation>
    <scope>NUCLEOTIDE SEQUENCE</scope>
    <source>
        <strain evidence="1">MA461A</strain>
    </source>
</reference>
<name>A0ACA9R6Q3_9GLOM</name>
<organism evidence="1 2">
    <name type="scientific">Racocetra persica</name>
    <dbReference type="NCBI Taxonomy" id="160502"/>
    <lineage>
        <taxon>Eukaryota</taxon>
        <taxon>Fungi</taxon>
        <taxon>Fungi incertae sedis</taxon>
        <taxon>Mucoromycota</taxon>
        <taxon>Glomeromycotina</taxon>
        <taxon>Glomeromycetes</taxon>
        <taxon>Diversisporales</taxon>
        <taxon>Gigasporaceae</taxon>
        <taxon>Racocetra</taxon>
    </lineage>
</organism>
<protein>
    <submittedName>
        <fullName evidence="1">2176_t:CDS:1</fullName>
    </submittedName>
</protein>
<evidence type="ECO:0000313" key="1">
    <source>
        <dbReference type="EMBL" id="CAG8779703.1"/>
    </source>
</evidence>